<dbReference type="Gene3D" id="2.170.270.10">
    <property type="entry name" value="SET domain"/>
    <property type="match status" value="1"/>
</dbReference>
<dbReference type="STRING" id="431595.K3W941"/>
<evidence type="ECO:0000256" key="1">
    <source>
        <dbReference type="SAM" id="MobiDB-lite"/>
    </source>
</evidence>
<name>K3W941_GLOUD</name>
<dbReference type="InterPro" id="IPR046341">
    <property type="entry name" value="SET_dom_sf"/>
</dbReference>
<dbReference type="GO" id="GO:0008168">
    <property type="term" value="F:methyltransferase activity"/>
    <property type="evidence" value="ECO:0007669"/>
    <property type="project" value="InterPro"/>
</dbReference>
<reference evidence="4" key="2">
    <citation type="submission" date="2010-04" db="EMBL/GenBank/DDBJ databases">
        <authorList>
            <person name="Buell R."/>
            <person name="Hamilton J."/>
            <person name="Hostetler J."/>
        </authorList>
    </citation>
    <scope>NUCLEOTIDE SEQUENCE [LARGE SCALE GENOMIC DNA]</scope>
    <source>
        <strain evidence="4">DAOM:BR144</strain>
    </source>
</reference>
<dbReference type="EnsemblProtists" id="PYU1_T001482">
    <property type="protein sequence ID" value="PYU1_T001482"/>
    <property type="gene ID" value="PYU1_G001482"/>
</dbReference>
<feature type="compositionally biased region" description="Basic and acidic residues" evidence="1">
    <location>
        <begin position="354"/>
        <end position="378"/>
    </location>
</feature>
<feature type="domain" description="SET" evidence="2">
    <location>
        <begin position="23"/>
        <end position="445"/>
    </location>
</feature>
<evidence type="ECO:0000259" key="2">
    <source>
        <dbReference type="PROSITE" id="PS50280"/>
    </source>
</evidence>
<evidence type="ECO:0000313" key="3">
    <source>
        <dbReference type="EnsemblProtists" id="PYU1_T001482"/>
    </source>
</evidence>
<dbReference type="EMBL" id="GL376626">
    <property type="status" value="NOT_ANNOTATED_CDS"/>
    <property type="molecule type" value="Genomic_DNA"/>
</dbReference>
<dbReference type="CDD" id="cd20071">
    <property type="entry name" value="SET_SMYD"/>
    <property type="match status" value="1"/>
</dbReference>
<accession>K3W941</accession>
<evidence type="ECO:0000313" key="4">
    <source>
        <dbReference type="Proteomes" id="UP000019132"/>
    </source>
</evidence>
<dbReference type="InterPro" id="IPR001214">
    <property type="entry name" value="SET_dom"/>
</dbReference>
<proteinExistence type="predicted"/>
<dbReference type="PANTHER" id="PTHR47436">
    <property type="entry name" value="HISTONE-LYSINE N-METHYLTRANSFERASE ATXR2"/>
    <property type="match status" value="1"/>
</dbReference>
<dbReference type="Proteomes" id="UP000019132">
    <property type="component" value="Unassembled WGS sequence"/>
</dbReference>
<protein>
    <recommendedName>
        <fullName evidence="2">SET domain-containing protein</fullName>
    </recommendedName>
</protein>
<dbReference type="HOGENOM" id="CLU_020960_0_0_1"/>
<dbReference type="VEuPathDB" id="FungiDB:PYU1_G001482"/>
<dbReference type="SUPFAM" id="SSF82199">
    <property type="entry name" value="SET domain"/>
    <property type="match status" value="1"/>
</dbReference>
<dbReference type="InParanoid" id="K3W941"/>
<dbReference type="OMA" id="ENCFVPL"/>
<dbReference type="SMART" id="SM00317">
    <property type="entry name" value="SET"/>
    <property type="match status" value="1"/>
</dbReference>
<reference evidence="4" key="1">
    <citation type="journal article" date="2010" name="Genome Biol.">
        <title>Genome sequence of the necrotrophic plant pathogen Pythium ultimum reveals original pathogenicity mechanisms and effector repertoire.</title>
        <authorList>
            <person name="Levesque C.A."/>
            <person name="Brouwer H."/>
            <person name="Cano L."/>
            <person name="Hamilton J.P."/>
            <person name="Holt C."/>
            <person name="Huitema E."/>
            <person name="Raffaele S."/>
            <person name="Robideau G.P."/>
            <person name="Thines M."/>
            <person name="Win J."/>
            <person name="Zerillo M.M."/>
            <person name="Beakes G.W."/>
            <person name="Boore J.L."/>
            <person name="Busam D."/>
            <person name="Dumas B."/>
            <person name="Ferriera S."/>
            <person name="Fuerstenberg S.I."/>
            <person name="Gachon C.M."/>
            <person name="Gaulin E."/>
            <person name="Govers F."/>
            <person name="Grenville-Briggs L."/>
            <person name="Horner N."/>
            <person name="Hostetler J."/>
            <person name="Jiang R.H."/>
            <person name="Johnson J."/>
            <person name="Krajaejun T."/>
            <person name="Lin H."/>
            <person name="Meijer H.J."/>
            <person name="Moore B."/>
            <person name="Morris P."/>
            <person name="Phuntmart V."/>
            <person name="Puiu D."/>
            <person name="Shetty J."/>
            <person name="Stajich J.E."/>
            <person name="Tripathy S."/>
            <person name="Wawra S."/>
            <person name="van West P."/>
            <person name="Whitty B.R."/>
            <person name="Coutinho P.M."/>
            <person name="Henrissat B."/>
            <person name="Martin F."/>
            <person name="Thomas P.D."/>
            <person name="Tyler B.M."/>
            <person name="De Vries R.P."/>
            <person name="Kamoun S."/>
            <person name="Yandell M."/>
            <person name="Tisserat N."/>
            <person name="Buell C.R."/>
        </authorList>
    </citation>
    <scope>NUCLEOTIDE SEQUENCE</scope>
    <source>
        <strain evidence="4">DAOM:BR144</strain>
    </source>
</reference>
<dbReference type="PANTHER" id="PTHR47436:SF1">
    <property type="entry name" value="SET DOMAIN-CONTAINING PROTEIN"/>
    <property type="match status" value="1"/>
</dbReference>
<sequence>MQPNEPEVAAFFSELIQNHLQNAPIQCGYAGEKKGKAIYAAKALKAGEPVWTEAPFVAMQHEDNKEFVDACENCFVPLINSKEAWERVLTSSAEEKDVATQQDFEDAVAFLQKEGGKSAEDSYFSVFHLAANQVKCECGVIYCSEKCKQIAYAEHHALVCTHSEDNETPMGHFVNHTLVTNEIFQLAAKVVAKVLLRFIKSHDLAKARQQLDMFCKMPWWDVITSEDDLEDGETLEEYRGRFKSLLSQTYDHLMTGLRDNLAILAAKDELNGLSVDSVLSSADEILNLDLFSRIVGMFEMNNISMEIDHPFHALAEALSEASSEDKKDMPEMLVRVKNALEKFSEEHRIHFHDDENEDGHTCDGHDHSHSHEHAHSHEDDDDEDEVYAVDDDFVGVEGTALFSAICSMNHSCDPNCTVLYTKDGAAHVFAVHDIEEGEELCISYIDVDQDVEDRRECLREYQFVCNCKRCEAESSA</sequence>
<keyword evidence="4" id="KW-1185">Reference proteome</keyword>
<dbReference type="eggNOG" id="KOG2084">
    <property type="taxonomic scope" value="Eukaryota"/>
</dbReference>
<dbReference type="Pfam" id="PF00856">
    <property type="entry name" value="SET"/>
    <property type="match status" value="1"/>
</dbReference>
<reference evidence="3" key="3">
    <citation type="submission" date="2015-02" db="UniProtKB">
        <authorList>
            <consortium name="EnsemblProtists"/>
        </authorList>
    </citation>
    <scope>IDENTIFICATION</scope>
    <source>
        <strain evidence="3">DAOM BR144</strain>
    </source>
</reference>
<dbReference type="PROSITE" id="PS50280">
    <property type="entry name" value="SET"/>
    <property type="match status" value="1"/>
</dbReference>
<feature type="region of interest" description="Disordered" evidence="1">
    <location>
        <begin position="354"/>
        <end position="383"/>
    </location>
</feature>
<organism evidence="3 4">
    <name type="scientific">Globisporangium ultimum (strain ATCC 200006 / CBS 805.95 / DAOM BR144)</name>
    <name type="common">Pythium ultimum</name>
    <dbReference type="NCBI Taxonomy" id="431595"/>
    <lineage>
        <taxon>Eukaryota</taxon>
        <taxon>Sar</taxon>
        <taxon>Stramenopiles</taxon>
        <taxon>Oomycota</taxon>
        <taxon>Peronosporomycetes</taxon>
        <taxon>Pythiales</taxon>
        <taxon>Pythiaceae</taxon>
        <taxon>Globisporangium</taxon>
    </lineage>
</organism>
<dbReference type="AlphaFoldDB" id="K3W941"/>
<dbReference type="InterPro" id="IPR044237">
    <property type="entry name" value="ATXR2-like"/>
</dbReference>